<dbReference type="Pfam" id="PF10135">
    <property type="entry name" value="Rod-binding"/>
    <property type="match status" value="1"/>
</dbReference>
<dbReference type="AlphaFoldDB" id="A0A428LHK3"/>
<accession>A0A428LHK3</accession>
<dbReference type="RefSeq" id="WP_125915508.1">
    <property type="nucleotide sequence ID" value="NZ_RWHU01000011.1"/>
</dbReference>
<evidence type="ECO:0000256" key="1">
    <source>
        <dbReference type="ARBA" id="ARBA00022795"/>
    </source>
</evidence>
<dbReference type="GO" id="GO:0016787">
    <property type="term" value="F:hydrolase activity"/>
    <property type="evidence" value="ECO:0007669"/>
    <property type="project" value="UniProtKB-KW"/>
</dbReference>
<gene>
    <name evidence="3" type="ORF">EJE24_21665</name>
</gene>
<evidence type="ECO:0000313" key="4">
    <source>
        <dbReference type="Proteomes" id="UP000276389"/>
    </source>
</evidence>
<dbReference type="NCBIfam" id="NF009351">
    <property type="entry name" value="PRK12708.1-3"/>
    <property type="match status" value="1"/>
</dbReference>
<organism evidence="3 4">
    <name type="scientific">Enterobacter huaxiensis</name>
    <dbReference type="NCBI Taxonomy" id="2494702"/>
    <lineage>
        <taxon>Bacteria</taxon>
        <taxon>Pseudomonadati</taxon>
        <taxon>Pseudomonadota</taxon>
        <taxon>Gammaproteobacteria</taxon>
        <taxon>Enterobacterales</taxon>
        <taxon>Enterobacteriaceae</taxon>
        <taxon>Enterobacter</taxon>
    </lineage>
</organism>
<keyword evidence="3" id="KW-0378">Hydrolase</keyword>
<feature type="domain" description="Flagellar protein FlgJ N-terminal" evidence="2">
    <location>
        <begin position="42"/>
        <end position="92"/>
    </location>
</feature>
<comment type="caution">
    <text evidence="3">The sequence shown here is derived from an EMBL/GenBank/DDBJ whole genome shotgun (WGS) entry which is preliminary data.</text>
</comment>
<protein>
    <submittedName>
        <fullName evidence="3">Peptidoglycan hydrolase</fullName>
    </submittedName>
</protein>
<evidence type="ECO:0000313" key="3">
    <source>
        <dbReference type="EMBL" id="RSK63468.1"/>
    </source>
</evidence>
<evidence type="ECO:0000259" key="2">
    <source>
        <dbReference type="Pfam" id="PF10135"/>
    </source>
</evidence>
<reference evidence="3 4" key="1">
    <citation type="submission" date="2018-12" db="EMBL/GenBank/DDBJ databases">
        <title>The Genome Submission of two Enterobacter spp. strains.</title>
        <authorList>
            <person name="Wu W."/>
            <person name="Wei L."/>
            <person name="Feng Y."/>
            <person name="Zong Z."/>
        </authorList>
    </citation>
    <scope>NUCLEOTIDE SEQUENCE [LARGE SCALE GENOMIC DNA]</scope>
    <source>
        <strain evidence="3 4">WCHEHu045002</strain>
    </source>
</reference>
<dbReference type="GO" id="GO:0044781">
    <property type="term" value="P:bacterial-type flagellum organization"/>
    <property type="evidence" value="ECO:0007669"/>
    <property type="project" value="UniProtKB-KW"/>
</dbReference>
<dbReference type="Proteomes" id="UP000276389">
    <property type="component" value="Unassembled WGS sequence"/>
</dbReference>
<name>A0A428LHK3_9ENTR</name>
<dbReference type="EMBL" id="RWHU01000011">
    <property type="protein sequence ID" value="RSK63468.1"/>
    <property type="molecule type" value="Genomic_DNA"/>
</dbReference>
<sequence>MLNAITPSAAMLPGDMTGQVKPQNLEQAAEQFEAMFLRSLMKEMRKASQALVDDNPFDSKQQRMMQEFYDDKLTSQLASQRSTGIAQMIITQLGPQESASLKNTQSLVALQGHPQQLTPPVVPVMRRGQE</sequence>
<keyword evidence="1" id="KW-1005">Bacterial flagellum biogenesis</keyword>
<proteinExistence type="predicted"/>
<dbReference type="InterPro" id="IPR019301">
    <property type="entry name" value="Flagellar_prot_FlgJ_N"/>
</dbReference>